<evidence type="ECO:0000256" key="2">
    <source>
        <dbReference type="ARBA" id="ARBA00022614"/>
    </source>
</evidence>
<evidence type="ECO:0000256" key="3">
    <source>
        <dbReference type="ARBA" id="ARBA00022737"/>
    </source>
</evidence>
<dbReference type="InterPro" id="IPR058922">
    <property type="entry name" value="WHD_DRP"/>
</dbReference>
<evidence type="ECO:0000256" key="5">
    <source>
        <dbReference type="ARBA" id="ARBA00022821"/>
    </source>
</evidence>
<dbReference type="InterPro" id="IPR041118">
    <property type="entry name" value="Rx_N"/>
</dbReference>
<dbReference type="PRINTS" id="PR00364">
    <property type="entry name" value="DISEASERSIST"/>
</dbReference>
<dbReference type="Gene3D" id="1.20.5.4130">
    <property type="match status" value="1"/>
</dbReference>
<dbReference type="Gene3D" id="1.10.10.10">
    <property type="entry name" value="Winged helix-like DNA-binding domain superfamily/Winged helix DNA-binding domain"/>
    <property type="match status" value="1"/>
</dbReference>
<dbReference type="FunFam" id="3.40.50.300:FF:001091">
    <property type="entry name" value="Probable disease resistance protein At1g61300"/>
    <property type="match status" value="1"/>
</dbReference>
<dbReference type="InterPro" id="IPR038005">
    <property type="entry name" value="RX-like_CC"/>
</dbReference>
<evidence type="ECO:0000256" key="4">
    <source>
        <dbReference type="ARBA" id="ARBA00022741"/>
    </source>
</evidence>
<dbReference type="GO" id="GO:0009626">
    <property type="term" value="P:plant-type hypersensitive response"/>
    <property type="evidence" value="ECO:0007669"/>
    <property type="project" value="UniProtKB-ARBA"/>
</dbReference>
<dbReference type="PANTHER" id="PTHR23155:SF1205">
    <property type="entry name" value="DISEASE RESISTANCE PROTEIN RPM1"/>
    <property type="match status" value="1"/>
</dbReference>
<dbReference type="RefSeq" id="XP_039118160.1">
    <property type="nucleotide sequence ID" value="XM_039262226.1"/>
</dbReference>
<proteinExistence type="inferred from homology"/>
<evidence type="ECO:0000259" key="9">
    <source>
        <dbReference type="Pfam" id="PF23559"/>
    </source>
</evidence>
<feature type="domain" description="Disease resistance N-terminal" evidence="8">
    <location>
        <begin position="12"/>
        <end position="87"/>
    </location>
</feature>
<dbReference type="GO" id="GO:0002758">
    <property type="term" value="P:innate immune response-activating signaling pathway"/>
    <property type="evidence" value="ECO:0007669"/>
    <property type="project" value="UniProtKB-ARBA"/>
</dbReference>
<dbReference type="Pfam" id="PF23559">
    <property type="entry name" value="WHD_DRP"/>
    <property type="match status" value="1"/>
</dbReference>
<comment type="similarity">
    <text evidence="1">Belongs to the disease resistance NB-LRR family.</text>
</comment>
<dbReference type="CDD" id="cd14798">
    <property type="entry name" value="RX-CC_like"/>
    <property type="match status" value="1"/>
</dbReference>
<dbReference type="GeneID" id="120254083"/>
<evidence type="ECO:0000259" key="8">
    <source>
        <dbReference type="Pfam" id="PF18052"/>
    </source>
</evidence>
<feature type="domain" description="Disease resistance protein winged helix" evidence="9">
    <location>
        <begin position="446"/>
        <end position="517"/>
    </location>
</feature>
<keyword evidence="3" id="KW-0677">Repeat</keyword>
<evidence type="ECO:0000256" key="1">
    <source>
        <dbReference type="ARBA" id="ARBA00008894"/>
    </source>
</evidence>
<evidence type="ECO:0000256" key="6">
    <source>
        <dbReference type="SAM" id="MobiDB-lite"/>
    </source>
</evidence>
<keyword evidence="2" id="KW-0433">Leucine-rich repeat</keyword>
<feature type="region of interest" description="Disordered" evidence="6">
    <location>
        <begin position="531"/>
        <end position="556"/>
    </location>
</feature>
<evidence type="ECO:0000313" key="11">
    <source>
        <dbReference type="Proteomes" id="UP001515500"/>
    </source>
</evidence>
<dbReference type="SUPFAM" id="SSF52540">
    <property type="entry name" value="P-loop containing nucleoside triphosphate hydrolases"/>
    <property type="match status" value="1"/>
</dbReference>
<feature type="compositionally biased region" description="Low complexity" evidence="6">
    <location>
        <begin position="533"/>
        <end position="543"/>
    </location>
</feature>
<dbReference type="GO" id="GO:0042742">
    <property type="term" value="P:defense response to bacterium"/>
    <property type="evidence" value="ECO:0007669"/>
    <property type="project" value="UniProtKB-ARBA"/>
</dbReference>
<dbReference type="InterPro" id="IPR042197">
    <property type="entry name" value="Apaf_helical"/>
</dbReference>
<dbReference type="Gene3D" id="3.40.50.300">
    <property type="entry name" value="P-loop containing nucleotide triphosphate hydrolases"/>
    <property type="match status" value="1"/>
</dbReference>
<gene>
    <name evidence="12" type="primary">LOC120254083</name>
</gene>
<feature type="domain" description="Disease resistance R13L4/SHOC-2-like LRR" evidence="10">
    <location>
        <begin position="579"/>
        <end position="885"/>
    </location>
</feature>
<feature type="domain" description="NB-ARC" evidence="7">
    <location>
        <begin position="185"/>
        <end position="357"/>
    </location>
</feature>
<dbReference type="InterPro" id="IPR044974">
    <property type="entry name" value="Disease_R_plants"/>
</dbReference>
<accession>A0AB40AT44</accession>
<dbReference type="Gene3D" id="1.10.8.430">
    <property type="entry name" value="Helical domain of apoptotic protease-activating factors"/>
    <property type="match status" value="1"/>
</dbReference>
<protein>
    <submittedName>
        <fullName evidence="12">Disease resistance protein RPM1-like isoform X1</fullName>
    </submittedName>
</protein>
<dbReference type="SUPFAM" id="SSF52058">
    <property type="entry name" value="L domain-like"/>
    <property type="match status" value="1"/>
</dbReference>
<dbReference type="InterPro" id="IPR032675">
    <property type="entry name" value="LRR_dom_sf"/>
</dbReference>
<dbReference type="InterPro" id="IPR036388">
    <property type="entry name" value="WH-like_DNA-bd_sf"/>
</dbReference>
<keyword evidence="5" id="KW-0611">Plant defense</keyword>
<dbReference type="InterPro" id="IPR055414">
    <property type="entry name" value="LRR_R13L4/SHOC2-like"/>
</dbReference>
<dbReference type="AlphaFoldDB" id="A0AB40AT44"/>
<evidence type="ECO:0000259" key="7">
    <source>
        <dbReference type="Pfam" id="PF00931"/>
    </source>
</evidence>
<dbReference type="Pfam" id="PF00931">
    <property type="entry name" value="NB-ARC"/>
    <property type="match status" value="1"/>
</dbReference>
<dbReference type="GO" id="GO:0043531">
    <property type="term" value="F:ADP binding"/>
    <property type="evidence" value="ECO:0007669"/>
    <property type="project" value="InterPro"/>
</dbReference>
<dbReference type="Proteomes" id="UP001515500">
    <property type="component" value="Unplaced"/>
</dbReference>
<dbReference type="Pfam" id="PF23598">
    <property type="entry name" value="LRR_14"/>
    <property type="match status" value="1"/>
</dbReference>
<keyword evidence="4" id="KW-0547">Nucleotide-binding</keyword>
<dbReference type="Gene3D" id="3.80.10.10">
    <property type="entry name" value="Ribonuclease Inhibitor"/>
    <property type="match status" value="1"/>
</dbReference>
<keyword evidence="11" id="KW-1185">Reference proteome</keyword>
<dbReference type="FunFam" id="1.10.10.10:FF:000322">
    <property type="entry name" value="Probable disease resistance protein At1g63360"/>
    <property type="match status" value="1"/>
</dbReference>
<evidence type="ECO:0000259" key="10">
    <source>
        <dbReference type="Pfam" id="PF23598"/>
    </source>
</evidence>
<name>A0AB40AT44_DIOCR</name>
<dbReference type="PANTHER" id="PTHR23155">
    <property type="entry name" value="DISEASE RESISTANCE PROTEIN RP"/>
    <property type="match status" value="1"/>
</dbReference>
<sequence>MEAAALSLAGNAVGILMPKLQESFSSIWKVRANARFIKDELESMNAFLVRNAAMGQYTDDDLEFNVWMSQVRDLAYDLEDWAEEFTWLLCQPHWHGINSCFPDVVRFTKDLVARVKIANNVHELKGRVLEVGERSKRYGLRGRTTQEPTSSLIIIGPVARMQHDPRLGAHLTDDSMLVGIDGPRNTIMNWLMEGDGFMLRVISVVGMGGLGKTTLVKKLYENQQVMKHFPRRVWITVSQTFALKVLFRDMISQLLGSQVFSAETTEGQLVQQLRDELMKLNTRYMIVLDDVWSLHAWKSFLPALPDNNRLGSRIIVTTRNLDVASFCSQESGHIYHLKPLSPENSWLLFCKKAFPRHYSICPPTFTNLSKEILAKCDGLPLAIVTIGGVLASKPLLESEWQKLHDHLGTSMMSQSHQGFDAMRQILSFSYYDLPYYLKPFFLYLAIFPEDYQIRRKRLLRRWIAEGLVNATRDMSTQEVAEWYFKELMARSMILSSIINGDTTVHSCHVHDLMLEFALNMSDKENLVSIITRQQQQQQQQHQQQPPPQQPQDVRKARHLSLHQHSLPSSIRKNKNLDCIRSLTVFSHGRVSLKNTRRMKLLRVLDLEGCDLTEDEDLEIICQFTLLRYLNLRNTSIRSLPKALAKLQNLETLDLRWTQVTEIPPQITKLHKLEYLFVGGFEQDPSGPALTCHGAEFPAEGLTALKALKTLGMVSFKTNPRELGEMTQLTKLGVKDITTPENAKAFVETLDKLSDQLRTLKVSWNCDVPFLEEVSQLPVHLKSLWLSGRMNNKLPTWIASLEGVSKMALAHTKLNAEDMQVLQRLPCLKELVLFENSYTGHELRFPSGYFPVLKLLQIDGLPHLTDFLFDGGGIQLEILELLITARRALYYQLNGNKHEVTVVIKWSVLYNPLLMRRYTRPLRGSGNVPMINGSKKTLGTHITCESGVDTKIFVDVGMDHPLCLAYQYPNLSL</sequence>
<organism evidence="11 12">
    <name type="scientific">Dioscorea cayennensis subsp. rotundata</name>
    <name type="common">White Guinea yam</name>
    <name type="synonym">Dioscorea rotundata</name>
    <dbReference type="NCBI Taxonomy" id="55577"/>
    <lineage>
        <taxon>Eukaryota</taxon>
        <taxon>Viridiplantae</taxon>
        <taxon>Streptophyta</taxon>
        <taxon>Embryophyta</taxon>
        <taxon>Tracheophyta</taxon>
        <taxon>Spermatophyta</taxon>
        <taxon>Magnoliopsida</taxon>
        <taxon>Liliopsida</taxon>
        <taxon>Dioscoreales</taxon>
        <taxon>Dioscoreaceae</taxon>
        <taxon>Dioscorea</taxon>
    </lineage>
</organism>
<dbReference type="Pfam" id="PF18052">
    <property type="entry name" value="Rx_N"/>
    <property type="match status" value="1"/>
</dbReference>
<dbReference type="InterPro" id="IPR027417">
    <property type="entry name" value="P-loop_NTPase"/>
</dbReference>
<dbReference type="InterPro" id="IPR002182">
    <property type="entry name" value="NB-ARC"/>
</dbReference>
<reference evidence="12" key="1">
    <citation type="submission" date="2025-08" db="UniProtKB">
        <authorList>
            <consortium name="RefSeq"/>
        </authorList>
    </citation>
    <scope>IDENTIFICATION</scope>
</reference>
<evidence type="ECO:0000313" key="12">
    <source>
        <dbReference type="RefSeq" id="XP_039118160.1"/>
    </source>
</evidence>